<dbReference type="Proteomes" id="UP000251891">
    <property type="component" value="Unassembled WGS sequence"/>
</dbReference>
<dbReference type="Gene3D" id="3.10.450.620">
    <property type="entry name" value="JHP933, nucleotidyltransferase-like core domain"/>
    <property type="match status" value="1"/>
</dbReference>
<protein>
    <submittedName>
        <fullName evidence="1">Nucleotidyl transferase AbiEii/AbiGii toxin family protein</fullName>
    </submittedName>
</protein>
<comment type="caution">
    <text evidence="1">The sequence shown here is derived from an EMBL/GenBank/DDBJ whole genome shotgun (WGS) entry which is preliminary data.</text>
</comment>
<gene>
    <name evidence="1" type="ORF">DPM19_33680</name>
</gene>
<evidence type="ECO:0000313" key="2">
    <source>
        <dbReference type="Proteomes" id="UP000251891"/>
    </source>
</evidence>
<accession>A0A365GVG3</accession>
<dbReference type="AlphaFoldDB" id="A0A365GVG3"/>
<dbReference type="EMBL" id="QLYX01000025">
    <property type="protein sequence ID" value="RAY10748.1"/>
    <property type="molecule type" value="Genomic_DNA"/>
</dbReference>
<keyword evidence="2" id="KW-1185">Reference proteome</keyword>
<dbReference type="InterPro" id="IPR014942">
    <property type="entry name" value="AbiEii"/>
</dbReference>
<reference evidence="1 2" key="1">
    <citation type="submission" date="2018-06" db="EMBL/GenBank/DDBJ databases">
        <title>Actinomadura craniellae sp. nov. isolated from marine sponge Craniella sp.</title>
        <authorList>
            <person name="Li L."/>
            <person name="Xu Q.H."/>
            <person name="Lin H.W."/>
            <person name="Lu Y.H."/>
        </authorList>
    </citation>
    <scope>NUCLEOTIDE SEQUENCE [LARGE SCALE GENOMIC DNA]</scope>
    <source>
        <strain evidence="1 2">LHW63021</strain>
    </source>
</reference>
<proteinExistence type="predicted"/>
<evidence type="ECO:0000313" key="1">
    <source>
        <dbReference type="EMBL" id="RAY10748.1"/>
    </source>
</evidence>
<dbReference type="RefSeq" id="WP_111872158.1">
    <property type="nucleotide sequence ID" value="NZ_QLYX01000025.1"/>
</dbReference>
<dbReference type="GO" id="GO:0016740">
    <property type="term" value="F:transferase activity"/>
    <property type="evidence" value="ECO:0007669"/>
    <property type="project" value="UniProtKB-KW"/>
</dbReference>
<keyword evidence="1" id="KW-0808">Transferase</keyword>
<organism evidence="1 2">
    <name type="scientific">Actinomadura craniellae</name>
    <dbReference type="NCBI Taxonomy" id="2231787"/>
    <lineage>
        <taxon>Bacteria</taxon>
        <taxon>Bacillati</taxon>
        <taxon>Actinomycetota</taxon>
        <taxon>Actinomycetes</taxon>
        <taxon>Streptosporangiales</taxon>
        <taxon>Thermomonosporaceae</taxon>
        <taxon>Actinomadura</taxon>
    </lineage>
</organism>
<dbReference type="Pfam" id="PF08843">
    <property type="entry name" value="AbiEii"/>
    <property type="match status" value="1"/>
</dbReference>
<dbReference type="OrthoDB" id="4533139at2"/>
<sequence>MLDPDELADVADAFGVDDAQVQRDHLISHLIHALSILEVDGLLFFGGTALARTHVPNGRLSEDIDLSVPDRATAAKILHNALPRALRREFPTLGWQVPLTAIRDTDPALLGTDNGIQVRIQLLSAEHMFRWPAETRSIEVRYADVPAAALRVPALPAFVAMKTTAWADRHAERDLYDLNALARLGAIDRQAADLVKAATGVRVAPHMFDRLPDERQWKDQLAHQTRDLPSPGDCLNTVRTAYARIMHWE</sequence>
<name>A0A365GVG3_9ACTN</name>